<evidence type="ECO:0000313" key="3">
    <source>
        <dbReference type="EMBL" id="PKX91409.1"/>
    </source>
</evidence>
<dbReference type="InterPro" id="IPR013087">
    <property type="entry name" value="Znf_C2H2_type"/>
</dbReference>
<keyword evidence="1" id="KW-0862">Zinc</keyword>
<dbReference type="OMA" id="NTHRMAI"/>
<dbReference type="PROSITE" id="PS50157">
    <property type="entry name" value="ZINC_FINGER_C2H2_2"/>
    <property type="match status" value="1"/>
</dbReference>
<dbReference type="GeneID" id="36529890"/>
<dbReference type="RefSeq" id="XP_024680004.1">
    <property type="nucleotide sequence ID" value="XM_024822564.1"/>
</dbReference>
<protein>
    <recommendedName>
        <fullName evidence="2">C2H2-type domain-containing protein</fullName>
    </recommendedName>
</protein>
<evidence type="ECO:0000256" key="1">
    <source>
        <dbReference type="PROSITE-ProRule" id="PRU00042"/>
    </source>
</evidence>
<reference evidence="4" key="1">
    <citation type="journal article" date="2018" name="Proc. Natl. Acad. Sci. U.S.A.">
        <title>Linking secondary metabolites to gene clusters through genome sequencing of six diverse Aspergillus species.</title>
        <authorList>
            <person name="Kaerboelling I."/>
            <person name="Vesth T.C."/>
            <person name="Frisvad J.C."/>
            <person name="Nybo J.L."/>
            <person name="Theobald S."/>
            <person name="Kuo A."/>
            <person name="Bowyer P."/>
            <person name="Matsuda Y."/>
            <person name="Mondo S."/>
            <person name="Lyhne E.K."/>
            <person name="Kogle M.E."/>
            <person name="Clum A."/>
            <person name="Lipzen A."/>
            <person name="Salamov A."/>
            <person name="Ngan C.Y."/>
            <person name="Daum C."/>
            <person name="Chiniquy J."/>
            <person name="Barry K."/>
            <person name="LaButti K."/>
            <person name="Haridas S."/>
            <person name="Simmons B.A."/>
            <person name="Magnuson J.K."/>
            <person name="Mortensen U.H."/>
            <person name="Larsen T.O."/>
            <person name="Grigoriev I.V."/>
            <person name="Baker S.E."/>
            <person name="Andersen M.R."/>
        </authorList>
    </citation>
    <scope>NUCLEOTIDE SEQUENCE [LARGE SCALE GENOMIC DNA]</scope>
    <source>
        <strain evidence="4">IBT 16806</strain>
    </source>
</reference>
<proteinExistence type="predicted"/>
<dbReference type="Proteomes" id="UP000234474">
    <property type="component" value="Unassembled WGS sequence"/>
</dbReference>
<dbReference type="EMBL" id="MSZS01000006">
    <property type="protein sequence ID" value="PKX91409.1"/>
    <property type="molecule type" value="Genomic_DNA"/>
</dbReference>
<evidence type="ECO:0000313" key="4">
    <source>
        <dbReference type="Proteomes" id="UP000234474"/>
    </source>
</evidence>
<dbReference type="STRING" id="1392255.A0A2I1C1B7"/>
<accession>A0A2I1C1B7</accession>
<name>A0A2I1C1B7_ASPN1</name>
<dbReference type="AlphaFoldDB" id="A0A2I1C1B7"/>
<gene>
    <name evidence="3" type="ORF">P174DRAFT_374203</name>
</gene>
<feature type="domain" description="C2H2-type" evidence="2">
    <location>
        <begin position="77"/>
        <end position="105"/>
    </location>
</feature>
<organism evidence="3 4">
    <name type="scientific">Aspergillus novofumigatus (strain IBT 16806)</name>
    <dbReference type="NCBI Taxonomy" id="1392255"/>
    <lineage>
        <taxon>Eukaryota</taxon>
        <taxon>Fungi</taxon>
        <taxon>Dikarya</taxon>
        <taxon>Ascomycota</taxon>
        <taxon>Pezizomycotina</taxon>
        <taxon>Eurotiomycetes</taxon>
        <taxon>Eurotiomycetidae</taxon>
        <taxon>Eurotiales</taxon>
        <taxon>Aspergillaceae</taxon>
        <taxon>Aspergillus</taxon>
        <taxon>Aspergillus subgen. Fumigati</taxon>
    </lineage>
</organism>
<dbReference type="GO" id="GO:0008270">
    <property type="term" value="F:zinc ion binding"/>
    <property type="evidence" value="ECO:0007669"/>
    <property type="project" value="UniProtKB-KW"/>
</dbReference>
<dbReference type="OrthoDB" id="4406232at2759"/>
<keyword evidence="1" id="KW-0863">Zinc-finger</keyword>
<keyword evidence="4" id="KW-1185">Reference proteome</keyword>
<keyword evidence="1" id="KW-0479">Metal-binding</keyword>
<comment type="caution">
    <text evidence="3">The sequence shown here is derived from an EMBL/GenBank/DDBJ whole genome shotgun (WGS) entry which is preliminary data.</text>
</comment>
<dbReference type="PROSITE" id="PS00028">
    <property type="entry name" value="ZINC_FINGER_C2H2_1"/>
    <property type="match status" value="1"/>
</dbReference>
<dbReference type="VEuPathDB" id="FungiDB:P174DRAFT_374203"/>
<evidence type="ECO:0000259" key="2">
    <source>
        <dbReference type="PROSITE" id="PS50157"/>
    </source>
</evidence>
<dbReference type="SMART" id="SM00355">
    <property type="entry name" value="ZnF_C2H2"/>
    <property type="match status" value="3"/>
</dbReference>
<sequence>MPSELDTCIRERPADNLPARPWHDNYTHSNTHRMAIESFLNPSPPAATPIFPDLLPIAKLLLPPECPPKTSSPDTTYRCITCYRIYRKRAALQYHIGTVHLPIYPTKPWPPLTCVCGRLVCSWNEDLLCFSNHCCGKWRAPTVSDRLLLRALEQTIDSFRSRINQEFPRLTHELVDRLARAQLRQFGRVIENIGKHAQTAVHNGCNKYCFTNSLPREVVDAFRGSYTSPFFVSSLSLDKLSGMFECPCCLQVKVNTPYHIRAHLQFLICMHPGCSSTFINKTGWFHHVSRLHRQSCNCRYNADKDIKQICYFCDTRYTCEGLGDHLTEHMKHITSLLF</sequence>